<feature type="region of interest" description="Disordered" evidence="1">
    <location>
        <begin position="97"/>
        <end position="194"/>
    </location>
</feature>
<feature type="compositionally biased region" description="Low complexity" evidence="1">
    <location>
        <begin position="130"/>
        <end position="142"/>
    </location>
</feature>
<evidence type="ECO:0000313" key="3">
    <source>
        <dbReference type="Proteomes" id="UP000024635"/>
    </source>
</evidence>
<dbReference type="Proteomes" id="UP000024635">
    <property type="component" value="Unassembled WGS sequence"/>
</dbReference>
<keyword evidence="3" id="KW-1185">Reference proteome</keyword>
<evidence type="ECO:0000313" key="2">
    <source>
        <dbReference type="EMBL" id="EYC04979.1"/>
    </source>
</evidence>
<dbReference type="AlphaFoldDB" id="A0A016TPN7"/>
<gene>
    <name evidence="2" type="primary">Acey_s0084.g1706</name>
    <name evidence="2" type="ORF">Y032_0084g1706</name>
</gene>
<organism evidence="2 3">
    <name type="scientific">Ancylostoma ceylanicum</name>
    <dbReference type="NCBI Taxonomy" id="53326"/>
    <lineage>
        <taxon>Eukaryota</taxon>
        <taxon>Metazoa</taxon>
        <taxon>Ecdysozoa</taxon>
        <taxon>Nematoda</taxon>
        <taxon>Chromadorea</taxon>
        <taxon>Rhabditida</taxon>
        <taxon>Rhabditina</taxon>
        <taxon>Rhabditomorpha</taxon>
        <taxon>Strongyloidea</taxon>
        <taxon>Ancylostomatidae</taxon>
        <taxon>Ancylostomatinae</taxon>
        <taxon>Ancylostoma</taxon>
    </lineage>
</organism>
<dbReference type="OrthoDB" id="10582964at2759"/>
<accession>A0A016TPN7</accession>
<protein>
    <submittedName>
        <fullName evidence="2">Uncharacterized protein</fullName>
    </submittedName>
</protein>
<comment type="caution">
    <text evidence="2">The sequence shown here is derived from an EMBL/GenBank/DDBJ whole genome shotgun (WGS) entry which is preliminary data.</text>
</comment>
<name>A0A016TPN7_9BILA</name>
<proteinExistence type="predicted"/>
<evidence type="ECO:0000256" key="1">
    <source>
        <dbReference type="SAM" id="MobiDB-lite"/>
    </source>
</evidence>
<dbReference type="EMBL" id="JARK01001420">
    <property type="protein sequence ID" value="EYC04979.1"/>
    <property type="molecule type" value="Genomic_DNA"/>
</dbReference>
<feature type="compositionally biased region" description="Polar residues" evidence="1">
    <location>
        <begin position="101"/>
        <end position="120"/>
    </location>
</feature>
<reference evidence="3" key="1">
    <citation type="journal article" date="2015" name="Nat. Genet.">
        <title>The genome and transcriptome of the zoonotic hookworm Ancylostoma ceylanicum identify infection-specific gene families.</title>
        <authorList>
            <person name="Schwarz E.M."/>
            <person name="Hu Y."/>
            <person name="Antoshechkin I."/>
            <person name="Miller M.M."/>
            <person name="Sternberg P.W."/>
            <person name="Aroian R.V."/>
        </authorList>
    </citation>
    <scope>NUCLEOTIDE SEQUENCE</scope>
    <source>
        <strain evidence="3">HY135</strain>
    </source>
</reference>
<sequence length="245" mass="27034">MLRCCHMSSIIPLPPSPIAIFRVPAAPGCSFLVQYDTVHQCIYNVDIIPDASSPLGLDHLPFILYLMLSGQLPSLPSSLRTQNFQIENIIGAPFTGPTDLPQLSVSPTDFNPELSDSTVTPPLPPPSYDSTITSESSIQQSSVQAQDVNLQHGINSTTSGNCEPEQQALEERHTNSRALQSTNDDPTAAQDDDDFQEPADFILDHKFTKCPCSCCHILKSTYITMESIAKLIMKSSRRYFQENLY</sequence>
<feature type="compositionally biased region" description="Polar residues" evidence="1">
    <location>
        <begin position="143"/>
        <end position="161"/>
    </location>
</feature>